<accession>A0A2J6WE77</accession>
<dbReference type="Pfam" id="PF01522">
    <property type="entry name" value="Polysacc_deac_1"/>
    <property type="match status" value="1"/>
</dbReference>
<name>A0A2J6WE77_9BACT</name>
<dbReference type="PANTHER" id="PTHR34216:SF3">
    <property type="entry name" value="POLY-BETA-1,6-N-ACETYL-D-GLUCOSAMINE N-DEACETYLASE"/>
    <property type="match status" value="1"/>
</dbReference>
<protein>
    <recommendedName>
        <fullName evidence="3">NodB homology domain-containing protein</fullName>
    </recommendedName>
</protein>
<dbReference type="Proteomes" id="UP000237040">
    <property type="component" value="Unassembled WGS sequence"/>
</dbReference>
<sequence>MKMKKFIAILFVLIFFLSFYGNALSNESMSFSNVPVSYFENAVYNIGRIYGIKEDKTILNEYNSLFSSKDTFVLVLMYHNIYTNKRINSYDVSLEDFKKHIEILKSYGFESIKLDDLYEFLMFNKKIPKRSVIFTFDDGFKSVVLASSVLKGNGFTGVASLITGYIGSVWEVNENEIKTLLNNGFEISLHSHKLHNIYQKLLKEKKYKDIEVDINQSKEDAINILHISPIAFTYPQGAFDKTIEEILRENGFKIGFGLYGKLINKYGDNPFYVSRVEISERLKTSNPMVFKKFIEKLIK</sequence>
<gene>
    <name evidence="4" type="ORF">C0189_03505</name>
</gene>
<dbReference type="SUPFAM" id="SSF88713">
    <property type="entry name" value="Glycoside hydrolase/deacetylase"/>
    <property type="match status" value="1"/>
</dbReference>
<evidence type="ECO:0000256" key="2">
    <source>
        <dbReference type="ARBA" id="ARBA00022729"/>
    </source>
</evidence>
<comment type="subcellular location">
    <subcellularLocation>
        <location evidence="1">Secreted</location>
    </subcellularLocation>
</comment>
<evidence type="ECO:0000256" key="1">
    <source>
        <dbReference type="ARBA" id="ARBA00004613"/>
    </source>
</evidence>
<dbReference type="InterPro" id="IPR011330">
    <property type="entry name" value="Glyco_hydro/deAcase_b/a-brl"/>
</dbReference>
<feature type="domain" description="NodB homology" evidence="3">
    <location>
        <begin position="130"/>
        <end position="299"/>
    </location>
</feature>
<evidence type="ECO:0000313" key="4">
    <source>
        <dbReference type="EMBL" id="PMP67248.1"/>
    </source>
</evidence>
<comment type="caution">
    <text evidence="4">The sequence shown here is derived from an EMBL/GenBank/DDBJ whole genome shotgun (WGS) entry which is preliminary data.</text>
</comment>
<evidence type="ECO:0000313" key="5">
    <source>
        <dbReference type="Proteomes" id="UP000237040"/>
    </source>
</evidence>
<dbReference type="InterPro" id="IPR051398">
    <property type="entry name" value="Polysacch_Deacetylase"/>
</dbReference>
<dbReference type="CDD" id="cd10918">
    <property type="entry name" value="CE4_NodB_like_5s_6s"/>
    <property type="match status" value="1"/>
</dbReference>
<evidence type="ECO:0000259" key="3">
    <source>
        <dbReference type="PROSITE" id="PS51677"/>
    </source>
</evidence>
<dbReference type="EMBL" id="PNIL01000053">
    <property type="protein sequence ID" value="PMP67248.1"/>
    <property type="molecule type" value="Genomic_DNA"/>
</dbReference>
<proteinExistence type="predicted"/>
<dbReference type="InterPro" id="IPR002509">
    <property type="entry name" value="NODB_dom"/>
</dbReference>
<keyword evidence="2" id="KW-0732">Signal</keyword>
<reference evidence="4 5" key="1">
    <citation type="submission" date="2018-01" db="EMBL/GenBank/DDBJ databases">
        <title>Metagenomic assembled genomes from two thermal pools in the Uzon Caldera, Kamchatka, Russia.</title>
        <authorList>
            <person name="Wilkins L."/>
            <person name="Ettinger C."/>
        </authorList>
    </citation>
    <scope>NUCLEOTIDE SEQUENCE [LARGE SCALE GENOMIC DNA]</scope>
    <source>
        <strain evidence="4">ZAV-07</strain>
    </source>
</reference>
<dbReference type="GO" id="GO:0005975">
    <property type="term" value="P:carbohydrate metabolic process"/>
    <property type="evidence" value="ECO:0007669"/>
    <property type="project" value="InterPro"/>
</dbReference>
<dbReference type="GO" id="GO:0005576">
    <property type="term" value="C:extracellular region"/>
    <property type="evidence" value="ECO:0007669"/>
    <property type="project" value="UniProtKB-SubCell"/>
</dbReference>
<organism evidence="4 5">
    <name type="scientific">Caldisericum exile</name>
    <dbReference type="NCBI Taxonomy" id="693075"/>
    <lineage>
        <taxon>Bacteria</taxon>
        <taxon>Pseudomonadati</taxon>
        <taxon>Caldisericota/Cryosericota group</taxon>
        <taxon>Caldisericota</taxon>
        <taxon>Caldisericia</taxon>
        <taxon>Caldisericales</taxon>
        <taxon>Caldisericaceae</taxon>
        <taxon>Caldisericum</taxon>
    </lineage>
</organism>
<dbReference type="PROSITE" id="PS51677">
    <property type="entry name" value="NODB"/>
    <property type="match status" value="1"/>
</dbReference>
<dbReference type="Gene3D" id="3.20.20.370">
    <property type="entry name" value="Glycoside hydrolase/deacetylase"/>
    <property type="match status" value="1"/>
</dbReference>
<dbReference type="PANTHER" id="PTHR34216">
    <property type="match status" value="1"/>
</dbReference>
<dbReference type="AlphaFoldDB" id="A0A2J6WE77"/>
<dbReference type="GO" id="GO:0016810">
    <property type="term" value="F:hydrolase activity, acting on carbon-nitrogen (but not peptide) bonds"/>
    <property type="evidence" value="ECO:0007669"/>
    <property type="project" value="InterPro"/>
</dbReference>